<protein>
    <submittedName>
        <fullName evidence="1">Baseplate assembly protein</fullName>
    </submittedName>
</protein>
<reference evidence="1 2" key="1">
    <citation type="submission" date="2015-03" db="EMBL/GenBank/DDBJ databases">
        <authorList>
            <consortium name="Pathogen Informatics"/>
            <person name="Murphy D."/>
        </authorList>
    </citation>
    <scope>NUCLEOTIDE SEQUENCE [LARGE SCALE GENOMIC DNA]</scope>
    <source>
        <strain evidence="1 2">FE82747</strain>
    </source>
</reference>
<name>A0AA36LK00_YERMO</name>
<sequence>MTNAEIYRLIMNLIRFGIVEQVNLALDPPKARMRCGERELSPMPKPALQLYVHYSAISR</sequence>
<evidence type="ECO:0000313" key="2">
    <source>
        <dbReference type="Proteomes" id="UP000040841"/>
    </source>
</evidence>
<dbReference type="Proteomes" id="UP000040841">
    <property type="component" value="Unassembled WGS sequence"/>
</dbReference>
<accession>A0AA36LK00</accession>
<dbReference type="AlphaFoldDB" id="A0AA36LK00"/>
<evidence type="ECO:0000313" key="1">
    <source>
        <dbReference type="EMBL" id="CNH31060.1"/>
    </source>
</evidence>
<organism evidence="1 2">
    <name type="scientific">Yersinia mollaretii</name>
    <dbReference type="NCBI Taxonomy" id="33060"/>
    <lineage>
        <taxon>Bacteria</taxon>
        <taxon>Pseudomonadati</taxon>
        <taxon>Pseudomonadota</taxon>
        <taxon>Gammaproteobacteria</taxon>
        <taxon>Enterobacterales</taxon>
        <taxon>Yersiniaceae</taxon>
        <taxon>Yersinia</taxon>
    </lineage>
</organism>
<gene>
    <name evidence="1" type="primary">gpV</name>
    <name evidence="1" type="ORF">ERS008502_00094</name>
</gene>
<dbReference type="EMBL" id="CQBM01000001">
    <property type="protein sequence ID" value="CNH31060.1"/>
    <property type="molecule type" value="Genomic_DNA"/>
</dbReference>
<proteinExistence type="predicted"/>
<comment type="caution">
    <text evidence="1">The sequence shown here is derived from an EMBL/GenBank/DDBJ whole genome shotgun (WGS) entry which is preliminary data.</text>
</comment>
<dbReference type="RefSeq" id="WP_049677741.1">
    <property type="nucleotide sequence ID" value="NZ_CABHYS010000038.1"/>
</dbReference>